<keyword evidence="3" id="KW-0862">Zinc</keyword>
<sequence>MNGECLCGEVKFEIEGELPNLYQCHCSLCRKATGSTSNTATFVKADSFHWVSGQSKISAFQKPTGYRNDFCSVCGSLVPNKLRDTGLVWVPAGLLNDITASQISIHLHLSSSASWATEADGCVRLGGAPDSLESLNQALQRTGR</sequence>
<reference evidence="6 7" key="1">
    <citation type="submission" date="2018-12" db="EMBL/GenBank/DDBJ databases">
        <title>three novel Halomonas strain isolated from plants.</title>
        <authorList>
            <person name="Sun C."/>
        </authorList>
    </citation>
    <scope>NUCLEOTIDE SEQUENCE [LARGE SCALE GENOMIC DNA]</scope>
    <source>
        <strain evidence="6 7">JCM 18142</strain>
    </source>
</reference>
<accession>A0A433KMD1</accession>
<dbReference type="EMBL" id="RZHF01000016">
    <property type="protein sequence ID" value="RUR30626.1"/>
    <property type="molecule type" value="Genomic_DNA"/>
</dbReference>
<dbReference type="Gene3D" id="3.90.1590.10">
    <property type="entry name" value="glutathione-dependent formaldehyde- activating enzyme (gfa)"/>
    <property type="match status" value="1"/>
</dbReference>
<evidence type="ECO:0000256" key="3">
    <source>
        <dbReference type="ARBA" id="ARBA00022833"/>
    </source>
</evidence>
<proteinExistence type="inferred from homology"/>
<dbReference type="Proteomes" id="UP000287023">
    <property type="component" value="Unassembled WGS sequence"/>
</dbReference>
<evidence type="ECO:0000256" key="4">
    <source>
        <dbReference type="ARBA" id="ARBA00023239"/>
    </source>
</evidence>
<dbReference type="RefSeq" id="WP_127062738.1">
    <property type="nucleotide sequence ID" value="NZ_RZHF01000016.1"/>
</dbReference>
<name>A0A433KMD1_9GAMM</name>
<dbReference type="OrthoDB" id="9786619at2"/>
<feature type="domain" description="CENP-V/GFA" evidence="5">
    <location>
        <begin position="1"/>
        <end position="116"/>
    </location>
</feature>
<dbReference type="Pfam" id="PF04828">
    <property type="entry name" value="GFA"/>
    <property type="match status" value="1"/>
</dbReference>
<dbReference type="PROSITE" id="PS51891">
    <property type="entry name" value="CENP_V_GFA"/>
    <property type="match status" value="1"/>
</dbReference>
<keyword evidence="2" id="KW-0479">Metal-binding</keyword>
<dbReference type="AlphaFoldDB" id="A0A433KMD1"/>
<dbReference type="InterPro" id="IPR006913">
    <property type="entry name" value="CENP-V/GFA"/>
</dbReference>
<evidence type="ECO:0000259" key="5">
    <source>
        <dbReference type="PROSITE" id="PS51891"/>
    </source>
</evidence>
<comment type="caution">
    <text evidence="6">The sequence shown here is derived from an EMBL/GenBank/DDBJ whole genome shotgun (WGS) entry which is preliminary data.</text>
</comment>
<comment type="similarity">
    <text evidence="1">Belongs to the Gfa family.</text>
</comment>
<dbReference type="InterPro" id="IPR011057">
    <property type="entry name" value="Mss4-like_sf"/>
</dbReference>
<keyword evidence="4" id="KW-0456">Lyase</keyword>
<dbReference type="GO" id="GO:0046872">
    <property type="term" value="F:metal ion binding"/>
    <property type="evidence" value="ECO:0007669"/>
    <property type="project" value="UniProtKB-KW"/>
</dbReference>
<evidence type="ECO:0000313" key="7">
    <source>
        <dbReference type="Proteomes" id="UP000287023"/>
    </source>
</evidence>
<organism evidence="6 7">
    <name type="scientific">Vreelandella nanhaiensis</name>
    <dbReference type="NCBI Taxonomy" id="1258546"/>
    <lineage>
        <taxon>Bacteria</taxon>
        <taxon>Pseudomonadati</taxon>
        <taxon>Pseudomonadota</taxon>
        <taxon>Gammaproteobacteria</taxon>
        <taxon>Oceanospirillales</taxon>
        <taxon>Halomonadaceae</taxon>
        <taxon>Vreelandella</taxon>
    </lineage>
</organism>
<dbReference type="SUPFAM" id="SSF51316">
    <property type="entry name" value="Mss4-like"/>
    <property type="match status" value="1"/>
</dbReference>
<dbReference type="PANTHER" id="PTHR33337:SF40">
    <property type="entry name" value="CENP-V_GFA DOMAIN-CONTAINING PROTEIN-RELATED"/>
    <property type="match status" value="1"/>
</dbReference>
<evidence type="ECO:0000256" key="1">
    <source>
        <dbReference type="ARBA" id="ARBA00005495"/>
    </source>
</evidence>
<dbReference type="GO" id="GO:0016846">
    <property type="term" value="F:carbon-sulfur lyase activity"/>
    <property type="evidence" value="ECO:0007669"/>
    <property type="project" value="InterPro"/>
</dbReference>
<protein>
    <submittedName>
        <fullName evidence="6">GFA family protein</fullName>
    </submittedName>
</protein>
<dbReference type="PANTHER" id="PTHR33337">
    <property type="entry name" value="GFA DOMAIN-CONTAINING PROTEIN"/>
    <property type="match status" value="1"/>
</dbReference>
<evidence type="ECO:0000256" key="2">
    <source>
        <dbReference type="ARBA" id="ARBA00022723"/>
    </source>
</evidence>
<keyword evidence="7" id="KW-1185">Reference proteome</keyword>
<gene>
    <name evidence="6" type="ORF">ELY38_13165</name>
</gene>
<evidence type="ECO:0000313" key="6">
    <source>
        <dbReference type="EMBL" id="RUR30626.1"/>
    </source>
</evidence>